<evidence type="ECO:0000256" key="2">
    <source>
        <dbReference type="PROSITE-ProRule" id="PRU00708"/>
    </source>
</evidence>
<dbReference type="InterPro" id="IPR046848">
    <property type="entry name" value="E_motif"/>
</dbReference>
<reference evidence="3 4" key="1">
    <citation type="submission" date="2023-10" db="EMBL/GenBank/DDBJ databases">
        <title>Chromosome-scale genome assembly provides insights into flower coloration mechanisms of Canna indica.</title>
        <authorList>
            <person name="Li C."/>
        </authorList>
    </citation>
    <scope>NUCLEOTIDE SEQUENCE [LARGE SCALE GENOMIC DNA]</scope>
    <source>
        <tissue evidence="3">Flower</tissue>
    </source>
</reference>
<dbReference type="GO" id="GO:0009451">
    <property type="term" value="P:RNA modification"/>
    <property type="evidence" value="ECO:0007669"/>
    <property type="project" value="InterPro"/>
</dbReference>
<protein>
    <recommendedName>
        <fullName evidence="5">Pentatricopeptide repeat-containing protein</fullName>
    </recommendedName>
</protein>
<dbReference type="PANTHER" id="PTHR47926:SF342">
    <property type="entry name" value="TETRATRICOPEPTIDE-LIKE HELICAL DOMAIN-CONTAINING PROTEIN-RELATED"/>
    <property type="match status" value="1"/>
</dbReference>
<sequence length="665" mass="73945">MLMCHTALKAISSVCSRESRLFFFPFHAFSSYLLAEFKSLQEKPSTYQWNSIVKAHVDSGRFETALSLFAAMRRSGAQPDHYTFPLVNRAISLNHNLVDFAEAVHCLATKLGFAGDVYFCNTMMEAYARNGGVSLARQLFDEMRVRDVVSWTSLFSAYVQMGDHHLETFEFFKQMRAEGLEPSPVTLAVLLRACCIAEDMAGGFQLYGFSIKIGFGTHELVQNSVLTMLSKLACLEEVEQLFGGIQNRSATSWNILISAYSSTGDASRAAECYGKMKLELTPTHETLTLLISAFAKCEDLHQGRKVHCDAMKTGHIDAVLRAALVDFYAKCGELESAILLFEEAQVKDCAVWSIMMWGFIQNGESLQTVSLFQGMQNAGFKPTKDVLRALVHAYSDLGALVLGRGVHGYLIRNTIEAYSDDALLETSILNMYAKCGSIVLARRCFDQIVQKDVVAWTSMIEAYAIHGLGLEALELFYQMQEEGIRPNKVTFLSLLSACSHSGLLSEGCELFNCMTNEFGINPDLSHYTCLVDLLGRSGKLLEALDVIENMSSVPDGRIWGALLASCRTHSDGVLGNYVAKKLFDLEPDNVGYRVILSNIFASDEMWEETEKSRKSGGKKELRKKPGWSSVQVKGVSTMFVAGDRSHPQVGKIYELLEYIARHIEL</sequence>
<dbReference type="AlphaFoldDB" id="A0AAQ3QSH8"/>
<dbReference type="Pfam" id="PF20430">
    <property type="entry name" value="Eplus_motif"/>
    <property type="match status" value="1"/>
</dbReference>
<dbReference type="NCBIfam" id="TIGR00756">
    <property type="entry name" value="PPR"/>
    <property type="match status" value="5"/>
</dbReference>
<feature type="repeat" description="PPR" evidence="2">
    <location>
        <begin position="116"/>
        <end position="146"/>
    </location>
</feature>
<feature type="repeat" description="PPR" evidence="2">
    <location>
        <begin position="348"/>
        <end position="382"/>
    </location>
</feature>
<dbReference type="PROSITE" id="PS51375">
    <property type="entry name" value="PPR"/>
    <property type="match status" value="6"/>
</dbReference>
<proteinExistence type="predicted"/>
<dbReference type="InterPro" id="IPR046960">
    <property type="entry name" value="PPR_At4g14850-like_plant"/>
</dbReference>
<dbReference type="GO" id="GO:0003723">
    <property type="term" value="F:RNA binding"/>
    <property type="evidence" value="ECO:0007669"/>
    <property type="project" value="InterPro"/>
</dbReference>
<dbReference type="Pfam" id="PF13041">
    <property type="entry name" value="PPR_2"/>
    <property type="match status" value="3"/>
</dbReference>
<dbReference type="FunFam" id="1.25.40.10:FF:000344">
    <property type="entry name" value="Pentatricopeptide repeat-containing protein"/>
    <property type="match status" value="1"/>
</dbReference>
<dbReference type="FunFam" id="1.25.40.10:FF:000090">
    <property type="entry name" value="Pentatricopeptide repeat-containing protein, chloroplastic"/>
    <property type="match status" value="1"/>
</dbReference>
<dbReference type="InterPro" id="IPR046849">
    <property type="entry name" value="E2_motif"/>
</dbReference>
<dbReference type="Gene3D" id="1.25.40.10">
    <property type="entry name" value="Tetratricopeptide repeat domain"/>
    <property type="match status" value="5"/>
</dbReference>
<keyword evidence="4" id="KW-1185">Reference proteome</keyword>
<dbReference type="Pfam" id="PF01535">
    <property type="entry name" value="PPR"/>
    <property type="match status" value="4"/>
</dbReference>
<dbReference type="InterPro" id="IPR011990">
    <property type="entry name" value="TPR-like_helical_dom_sf"/>
</dbReference>
<dbReference type="Pfam" id="PF20431">
    <property type="entry name" value="E_motif"/>
    <property type="match status" value="1"/>
</dbReference>
<feature type="repeat" description="PPR" evidence="2">
    <location>
        <begin position="147"/>
        <end position="182"/>
    </location>
</feature>
<accession>A0AAQ3QSH8</accession>
<evidence type="ECO:0000313" key="4">
    <source>
        <dbReference type="Proteomes" id="UP001327560"/>
    </source>
</evidence>
<evidence type="ECO:0000313" key="3">
    <source>
        <dbReference type="EMBL" id="WOL19753.1"/>
    </source>
</evidence>
<evidence type="ECO:0008006" key="5">
    <source>
        <dbReference type="Google" id="ProtNLM"/>
    </source>
</evidence>
<feature type="repeat" description="PPR" evidence="2">
    <location>
        <begin position="487"/>
        <end position="522"/>
    </location>
</feature>
<dbReference type="Proteomes" id="UP001327560">
    <property type="component" value="Chromosome 9"/>
</dbReference>
<dbReference type="PANTHER" id="PTHR47926">
    <property type="entry name" value="PENTATRICOPEPTIDE REPEAT-CONTAINING PROTEIN"/>
    <property type="match status" value="1"/>
</dbReference>
<organism evidence="3 4">
    <name type="scientific">Canna indica</name>
    <name type="common">Indian-shot</name>
    <dbReference type="NCBI Taxonomy" id="4628"/>
    <lineage>
        <taxon>Eukaryota</taxon>
        <taxon>Viridiplantae</taxon>
        <taxon>Streptophyta</taxon>
        <taxon>Embryophyta</taxon>
        <taxon>Tracheophyta</taxon>
        <taxon>Spermatophyta</taxon>
        <taxon>Magnoliopsida</taxon>
        <taxon>Liliopsida</taxon>
        <taxon>Zingiberales</taxon>
        <taxon>Cannaceae</taxon>
        <taxon>Canna</taxon>
    </lineage>
</organism>
<gene>
    <name evidence="3" type="ORF">Cni_G28555</name>
</gene>
<keyword evidence="1" id="KW-0677">Repeat</keyword>
<dbReference type="InterPro" id="IPR002885">
    <property type="entry name" value="PPR_rpt"/>
</dbReference>
<feature type="repeat" description="PPR" evidence="2">
    <location>
        <begin position="45"/>
        <end position="79"/>
    </location>
</feature>
<dbReference type="EMBL" id="CP136898">
    <property type="protein sequence ID" value="WOL19753.1"/>
    <property type="molecule type" value="Genomic_DNA"/>
</dbReference>
<name>A0AAQ3QSH8_9LILI</name>
<evidence type="ECO:0000256" key="1">
    <source>
        <dbReference type="ARBA" id="ARBA00022737"/>
    </source>
</evidence>
<feature type="repeat" description="PPR" evidence="2">
    <location>
        <begin position="452"/>
        <end position="486"/>
    </location>
</feature>